<dbReference type="OrthoDB" id="6336571at2"/>
<comment type="caution">
    <text evidence="2">The sequence shown here is derived from an EMBL/GenBank/DDBJ whole genome shotgun (WGS) entry which is preliminary data.</text>
</comment>
<feature type="coiled-coil region" evidence="1">
    <location>
        <begin position="32"/>
        <end position="66"/>
    </location>
</feature>
<keyword evidence="3" id="KW-1185">Reference proteome</keyword>
<sequence>MKGRTKVALSTIAFATVISLQSFILYQNNIANEVIQAKVDRLESQIKQTSTTNQELLSKIKKLEGNLELKPRSLLSMN</sequence>
<gene>
    <name evidence="2" type="ORF">E5672_13745</name>
</gene>
<evidence type="ECO:0000313" key="2">
    <source>
        <dbReference type="EMBL" id="TKB02169.1"/>
    </source>
</evidence>
<dbReference type="Proteomes" id="UP000305471">
    <property type="component" value="Unassembled WGS sequence"/>
</dbReference>
<dbReference type="EMBL" id="SWCO01000008">
    <property type="protein sequence ID" value="TKB02169.1"/>
    <property type="molecule type" value="Genomic_DNA"/>
</dbReference>
<evidence type="ECO:0000313" key="3">
    <source>
        <dbReference type="Proteomes" id="UP000305471"/>
    </source>
</evidence>
<keyword evidence="1" id="KW-0175">Coiled coil</keyword>
<accession>A0A4U0Z8X6</accession>
<proteinExistence type="predicted"/>
<dbReference type="AlphaFoldDB" id="A0A4U0Z8X6"/>
<evidence type="ECO:0000256" key="1">
    <source>
        <dbReference type="SAM" id="Coils"/>
    </source>
</evidence>
<organism evidence="2 3">
    <name type="scientific">Alteromonas portus</name>
    <dbReference type="NCBI Taxonomy" id="2565549"/>
    <lineage>
        <taxon>Bacteria</taxon>
        <taxon>Pseudomonadati</taxon>
        <taxon>Pseudomonadota</taxon>
        <taxon>Gammaproteobacteria</taxon>
        <taxon>Alteromonadales</taxon>
        <taxon>Alteromonadaceae</taxon>
        <taxon>Alteromonas/Salinimonas group</taxon>
        <taxon>Alteromonas</taxon>
    </lineage>
</organism>
<reference evidence="2 3" key="1">
    <citation type="submission" date="2019-04" db="EMBL/GenBank/DDBJ databases">
        <title>Alteromonas portus sp. nov., an alginate lyase-excreting marine bacterium.</title>
        <authorList>
            <person name="Huang H."/>
            <person name="Mo K."/>
            <person name="Bao S."/>
        </authorList>
    </citation>
    <scope>NUCLEOTIDE SEQUENCE [LARGE SCALE GENOMIC DNA]</scope>
    <source>
        <strain evidence="2 3">HB161718</strain>
    </source>
</reference>
<dbReference type="RefSeq" id="WP_136782713.1">
    <property type="nucleotide sequence ID" value="NZ_SWCO01000008.1"/>
</dbReference>
<protein>
    <submittedName>
        <fullName evidence="2">Uncharacterized protein</fullName>
    </submittedName>
</protein>
<name>A0A4U0Z8X6_9ALTE</name>